<gene>
    <name evidence="4" type="primary">AUGUSTUS-3.0.2_04942</name>
    <name evidence="4" type="ORF">TcasGA2_TC004942</name>
</gene>
<dbReference type="PROSITE" id="PS50405">
    <property type="entry name" value="GST_CTER"/>
    <property type="match status" value="1"/>
</dbReference>
<dbReference type="InterPro" id="IPR040079">
    <property type="entry name" value="Glutathione_S-Trfase"/>
</dbReference>
<dbReference type="InterPro" id="IPR010987">
    <property type="entry name" value="Glutathione-S-Trfase_C-like"/>
</dbReference>
<feature type="domain" description="GST N-terminal" evidence="2">
    <location>
        <begin position="1"/>
        <end position="83"/>
    </location>
</feature>
<dbReference type="SFLD" id="SFLDG01153">
    <property type="entry name" value="Main.4:_Theta-like"/>
    <property type="match status" value="1"/>
</dbReference>
<proteinExistence type="predicted"/>
<dbReference type="Pfam" id="PF13409">
    <property type="entry name" value="GST_N_2"/>
    <property type="match status" value="1"/>
</dbReference>
<accession>D6WCV4</accession>
<dbReference type="OMA" id="ISLECIF"/>
<dbReference type="STRING" id="7070.D6WCV4"/>
<dbReference type="FunFam" id="1.20.1050.10:FF:000007">
    <property type="entry name" value="Glutathione S-transferase 1-1"/>
    <property type="match status" value="1"/>
</dbReference>
<dbReference type="PhylomeDB" id="D6WCV4"/>
<dbReference type="SFLD" id="SFLDG00358">
    <property type="entry name" value="Main_(cytGST)"/>
    <property type="match status" value="1"/>
</dbReference>
<dbReference type="EMBL" id="KQ971311">
    <property type="protein sequence ID" value="EEZ99066.1"/>
    <property type="molecule type" value="Genomic_DNA"/>
</dbReference>
<dbReference type="SFLD" id="SFLDS00019">
    <property type="entry name" value="Glutathione_Transferase_(cytos"/>
    <property type="match status" value="1"/>
</dbReference>
<evidence type="ECO:0000259" key="2">
    <source>
        <dbReference type="PROSITE" id="PS50404"/>
    </source>
</evidence>
<protein>
    <submittedName>
        <fullName evidence="4">Glutathione S-transferase D4-like Protein</fullName>
    </submittedName>
</protein>
<dbReference type="Pfam" id="PF00043">
    <property type="entry name" value="GST_C"/>
    <property type="match status" value="1"/>
</dbReference>
<dbReference type="PROSITE" id="PS50404">
    <property type="entry name" value="GST_NTER"/>
    <property type="match status" value="1"/>
</dbReference>
<dbReference type="SUPFAM" id="SSF47616">
    <property type="entry name" value="GST C-terminal domain-like"/>
    <property type="match status" value="1"/>
</dbReference>
<dbReference type="OrthoDB" id="2309723at2759"/>
<comment type="subunit">
    <text evidence="1">Homodimer.</text>
</comment>
<dbReference type="PANTHER" id="PTHR43969">
    <property type="entry name" value="GLUTATHIONE S TRANSFERASE D10, ISOFORM A-RELATED"/>
    <property type="match status" value="1"/>
</dbReference>
<keyword evidence="5" id="KW-1185">Reference proteome</keyword>
<name>D6WCV4_TRICA</name>
<dbReference type="PANTHER" id="PTHR43969:SF8">
    <property type="entry name" value="GLUTATHIONE S TRANSFERASE E13, ISOFORM A-RELATED"/>
    <property type="match status" value="1"/>
</dbReference>
<dbReference type="GO" id="GO:0004364">
    <property type="term" value="F:glutathione transferase activity"/>
    <property type="evidence" value="ECO:0000318"/>
    <property type="project" value="GO_Central"/>
</dbReference>
<dbReference type="Gene3D" id="3.40.30.10">
    <property type="entry name" value="Glutaredoxin"/>
    <property type="match status" value="1"/>
</dbReference>
<dbReference type="eggNOG" id="KOG0867">
    <property type="taxonomic scope" value="Eukaryota"/>
</dbReference>
<organism evidence="4 5">
    <name type="scientific">Tribolium castaneum</name>
    <name type="common">Red flour beetle</name>
    <dbReference type="NCBI Taxonomy" id="7070"/>
    <lineage>
        <taxon>Eukaryota</taxon>
        <taxon>Metazoa</taxon>
        <taxon>Ecdysozoa</taxon>
        <taxon>Arthropoda</taxon>
        <taxon>Hexapoda</taxon>
        <taxon>Insecta</taxon>
        <taxon>Pterygota</taxon>
        <taxon>Neoptera</taxon>
        <taxon>Endopterygota</taxon>
        <taxon>Coleoptera</taxon>
        <taxon>Polyphaga</taxon>
        <taxon>Cucujiformia</taxon>
        <taxon>Tenebrionidae</taxon>
        <taxon>Tenebrionidae incertae sedis</taxon>
        <taxon>Tribolium</taxon>
    </lineage>
</organism>
<dbReference type="Gene3D" id="1.20.1050.10">
    <property type="match status" value="1"/>
</dbReference>
<dbReference type="CDD" id="cd03177">
    <property type="entry name" value="GST_C_Delta_Epsilon"/>
    <property type="match status" value="1"/>
</dbReference>
<evidence type="ECO:0000313" key="5">
    <source>
        <dbReference type="Proteomes" id="UP000007266"/>
    </source>
</evidence>
<dbReference type="GO" id="GO:0006749">
    <property type="term" value="P:glutathione metabolic process"/>
    <property type="evidence" value="ECO:0000318"/>
    <property type="project" value="GO_Central"/>
</dbReference>
<evidence type="ECO:0000313" key="4">
    <source>
        <dbReference type="EMBL" id="EEZ99066.1"/>
    </source>
</evidence>
<dbReference type="CDD" id="cd03045">
    <property type="entry name" value="GST_N_Delta_Epsilon"/>
    <property type="match status" value="1"/>
</dbReference>
<reference evidence="4 5" key="2">
    <citation type="journal article" date="2010" name="Nucleic Acids Res.">
        <title>BeetleBase in 2010: revisions to provide comprehensive genomic information for Tribolium castaneum.</title>
        <authorList>
            <person name="Kim H.S."/>
            <person name="Murphy T."/>
            <person name="Xia J."/>
            <person name="Caragea D."/>
            <person name="Park Y."/>
            <person name="Beeman R.W."/>
            <person name="Lorenzen M.D."/>
            <person name="Butcher S."/>
            <person name="Manak J.R."/>
            <person name="Brown S.J."/>
        </authorList>
    </citation>
    <scope>GENOME REANNOTATION</scope>
    <source>
        <strain evidence="4 5">Georgia GA2</strain>
    </source>
</reference>
<dbReference type="Proteomes" id="UP000007266">
    <property type="component" value="Linkage group 2"/>
</dbReference>
<sequence length="218" mass="24915">MAPTLHMLYASPPARAVMMTAKAIGLELNLKEVDFMNEEHLKPEYVKMNPQHTIPTLVDDDGFIIWDSHAIMIYLVSKYAKDDALYPKDIKKRAVIDQRLHFESGVVFALLRRIARPIVIGGQDFIEEKNQKGVIESYAFLDQFLDGRKWVAGDFKSIADYSLLSSISTLNKVIPVDPEKYPRVIAWLKKCEELPEYEANRKGVQEMADMINSKLAKK</sequence>
<dbReference type="InterPro" id="IPR036249">
    <property type="entry name" value="Thioredoxin-like_sf"/>
</dbReference>
<dbReference type="KEGG" id="tca:655331"/>
<evidence type="ECO:0000259" key="3">
    <source>
        <dbReference type="PROSITE" id="PS50405"/>
    </source>
</evidence>
<dbReference type="InterPro" id="IPR004045">
    <property type="entry name" value="Glutathione_S-Trfase_N"/>
</dbReference>
<feature type="domain" description="GST C-terminal" evidence="3">
    <location>
        <begin position="89"/>
        <end position="210"/>
    </location>
</feature>
<dbReference type="SUPFAM" id="SSF52833">
    <property type="entry name" value="Thioredoxin-like"/>
    <property type="match status" value="1"/>
</dbReference>
<dbReference type="AlphaFoldDB" id="D6WCV4"/>
<evidence type="ECO:0000256" key="1">
    <source>
        <dbReference type="ARBA" id="ARBA00011738"/>
    </source>
</evidence>
<reference evidence="4 5" key="1">
    <citation type="journal article" date="2008" name="Nature">
        <title>The genome of the model beetle and pest Tribolium castaneum.</title>
        <authorList>
            <consortium name="Tribolium Genome Sequencing Consortium"/>
            <person name="Richards S."/>
            <person name="Gibbs R.A."/>
            <person name="Weinstock G.M."/>
            <person name="Brown S.J."/>
            <person name="Denell R."/>
            <person name="Beeman R.W."/>
            <person name="Gibbs R."/>
            <person name="Beeman R.W."/>
            <person name="Brown S.J."/>
            <person name="Bucher G."/>
            <person name="Friedrich M."/>
            <person name="Grimmelikhuijzen C.J."/>
            <person name="Klingler M."/>
            <person name="Lorenzen M."/>
            <person name="Richards S."/>
            <person name="Roth S."/>
            <person name="Schroder R."/>
            <person name="Tautz D."/>
            <person name="Zdobnov E.M."/>
            <person name="Muzny D."/>
            <person name="Gibbs R.A."/>
            <person name="Weinstock G.M."/>
            <person name="Attaway T."/>
            <person name="Bell S."/>
            <person name="Buhay C.J."/>
            <person name="Chandrabose M.N."/>
            <person name="Chavez D."/>
            <person name="Clerk-Blankenburg K.P."/>
            <person name="Cree A."/>
            <person name="Dao M."/>
            <person name="Davis C."/>
            <person name="Chacko J."/>
            <person name="Dinh H."/>
            <person name="Dugan-Rocha S."/>
            <person name="Fowler G."/>
            <person name="Garner T.T."/>
            <person name="Garnes J."/>
            <person name="Gnirke A."/>
            <person name="Hawes A."/>
            <person name="Hernandez J."/>
            <person name="Hines S."/>
            <person name="Holder M."/>
            <person name="Hume J."/>
            <person name="Jhangiani S.N."/>
            <person name="Joshi V."/>
            <person name="Khan Z.M."/>
            <person name="Jackson L."/>
            <person name="Kovar C."/>
            <person name="Kowis A."/>
            <person name="Lee S."/>
            <person name="Lewis L.R."/>
            <person name="Margolis J."/>
            <person name="Morgan M."/>
            <person name="Nazareth L.V."/>
            <person name="Nguyen N."/>
            <person name="Okwuonu G."/>
            <person name="Parker D."/>
            <person name="Richards S."/>
            <person name="Ruiz S.J."/>
            <person name="Santibanez J."/>
            <person name="Savard J."/>
            <person name="Scherer S.E."/>
            <person name="Schneider B."/>
            <person name="Sodergren E."/>
            <person name="Tautz D."/>
            <person name="Vattahil S."/>
            <person name="Villasana D."/>
            <person name="White C.S."/>
            <person name="Wright R."/>
            <person name="Park Y."/>
            <person name="Beeman R.W."/>
            <person name="Lord J."/>
            <person name="Oppert B."/>
            <person name="Lorenzen M."/>
            <person name="Brown S."/>
            <person name="Wang L."/>
            <person name="Savard J."/>
            <person name="Tautz D."/>
            <person name="Richards S."/>
            <person name="Weinstock G."/>
            <person name="Gibbs R.A."/>
            <person name="Liu Y."/>
            <person name="Worley K."/>
            <person name="Weinstock G."/>
            <person name="Elsik C.G."/>
            <person name="Reese J.T."/>
            <person name="Elhaik E."/>
            <person name="Landan G."/>
            <person name="Graur D."/>
            <person name="Arensburger P."/>
            <person name="Atkinson P."/>
            <person name="Beeman R.W."/>
            <person name="Beidler J."/>
            <person name="Brown S.J."/>
            <person name="Demuth J.P."/>
            <person name="Drury D.W."/>
            <person name="Du Y.Z."/>
            <person name="Fujiwara H."/>
            <person name="Lorenzen M."/>
            <person name="Maselli V."/>
            <person name="Osanai M."/>
            <person name="Park Y."/>
            <person name="Robertson H.M."/>
            <person name="Tu Z."/>
            <person name="Wang J.J."/>
            <person name="Wang S."/>
            <person name="Richards S."/>
            <person name="Song H."/>
            <person name="Zhang L."/>
            <person name="Sodergren E."/>
            <person name="Werner D."/>
            <person name="Stanke M."/>
            <person name="Morgenstern B."/>
            <person name="Solovyev V."/>
            <person name="Kosarev P."/>
            <person name="Brown G."/>
            <person name="Chen H.C."/>
            <person name="Ermolaeva O."/>
            <person name="Hlavina W."/>
            <person name="Kapustin Y."/>
            <person name="Kiryutin B."/>
            <person name="Kitts P."/>
            <person name="Maglott D."/>
            <person name="Pruitt K."/>
            <person name="Sapojnikov V."/>
            <person name="Souvorov A."/>
            <person name="Mackey A.J."/>
            <person name="Waterhouse R.M."/>
            <person name="Wyder S."/>
            <person name="Zdobnov E.M."/>
            <person name="Zdobnov E.M."/>
            <person name="Wyder S."/>
            <person name="Kriventseva E.V."/>
            <person name="Kadowaki T."/>
            <person name="Bork P."/>
            <person name="Aranda M."/>
            <person name="Bao R."/>
            <person name="Beermann A."/>
            <person name="Berns N."/>
            <person name="Bolognesi R."/>
            <person name="Bonneton F."/>
            <person name="Bopp D."/>
            <person name="Brown S.J."/>
            <person name="Bucher G."/>
            <person name="Butts T."/>
            <person name="Chaumot A."/>
            <person name="Denell R.E."/>
            <person name="Ferrier D.E."/>
            <person name="Friedrich M."/>
            <person name="Gordon C.M."/>
            <person name="Jindra M."/>
            <person name="Klingler M."/>
            <person name="Lan Q."/>
            <person name="Lattorff H.M."/>
            <person name="Laudet V."/>
            <person name="von Levetsow C."/>
            <person name="Liu Z."/>
            <person name="Lutz R."/>
            <person name="Lynch J.A."/>
            <person name="da Fonseca R.N."/>
            <person name="Posnien N."/>
            <person name="Reuter R."/>
            <person name="Roth S."/>
            <person name="Savard J."/>
            <person name="Schinko J.B."/>
            <person name="Schmitt C."/>
            <person name="Schoppmeier M."/>
            <person name="Schroder R."/>
            <person name="Shippy T.D."/>
            <person name="Simonnet F."/>
            <person name="Marques-Souza H."/>
            <person name="Tautz D."/>
            <person name="Tomoyasu Y."/>
            <person name="Trauner J."/>
            <person name="Van der Zee M."/>
            <person name="Vervoort M."/>
            <person name="Wittkopp N."/>
            <person name="Wimmer E.A."/>
            <person name="Yang X."/>
            <person name="Jones A.K."/>
            <person name="Sattelle D.B."/>
            <person name="Ebert P.R."/>
            <person name="Nelson D."/>
            <person name="Scott J.G."/>
            <person name="Beeman R.W."/>
            <person name="Muthukrishnan S."/>
            <person name="Kramer K.J."/>
            <person name="Arakane Y."/>
            <person name="Beeman R.W."/>
            <person name="Zhu Q."/>
            <person name="Hogenkamp D."/>
            <person name="Dixit R."/>
            <person name="Oppert B."/>
            <person name="Jiang H."/>
            <person name="Zou Z."/>
            <person name="Marshall J."/>
            <person name="Elpidina E."/>
            <person name="Vinokurov K."/>
            <person name="Oppert C."/>
            <person name="Zou Z."/>
            <person name="Evans J."/>
            <person name="Lu Z."/>
            <person name="Zhao P."/>
            <person name="Sumathipala N."/>
            <person name="Altincicek B."/>
            <person name="Vilcinskas A."/>
            <person name="Williams M."/>
            <person name="Hultmark D."/>
            <person name="Hetru C."/>
            <person name="Jiang H."/>
            <person name="Grimmelikhuijzen C.J."/>
            <person name="Hauser F."/>
            <person name="Cazzamali G."/>
            <person name="Williamson M."/>
            <person name="Park Y."/>
            <person name="Li B."/>
            <person name="Tanaka Y."/>
            <person name="Predel R."/>
            <person name="Neupert S."/>
            <person name="Schachtner J."/>
            <person name="Verleyen P."/>
            <person name="Raible F."/>
            <person name="Bork P."/>
            <person name="Friedrich M."/>
            <person name="Walden K.K."/>
            <person name="Robertson H.M."/>
            <person name="Angeli S."/>
            <person name="Foret S."/>
            <person name="Bucher G."/>
            <person name="Schuetz S."/>
            <person name="Maleszka R."/>
            <person name="Wimmer E.A."/>
            <person name="Beeman R.W."/>
            <person name="Lorenzen M."/>
            <person name="Tomoyasu Y."/>
            <person name="Miller S.C."/>
            <person name="Grossmann D."/>
            <person name="Bucher G."/>
        </authorList>
    </citation>
    <scope>NUCLEOTIDE SEQUENCE [LARGE SCALE GENOMIC DNA]</scope>
    <source>
        <strain evidence="4 5">Georgia GA2</strain>
    </source>
</reference>
<dbReference type="HOGENOM" id="CLU_011226_2_1_1"/>
<dbReference type="InterPro" id="IPR004046">
    <property type="entry name" value="GST_C"/>
</dbReference>
<dbReference type="FunFam" id="3.40.30.10:FF:000034">
    <property type="entry name" value="glutathione S-transferase 1"/>
    <property type="match status" value="1"/>
</dbReference>
<dbReference type="InterPro" id="IPR036282">
    <property type="entry name" value="Glutathione-S-Trfase_C_sf"/>
</dbReference>